<gene>
    <name evidence="12" type="ORF">DC28_01450</name>
</gene>
<keyword evidence="5" id="KW-0547">Nucleotide-binding</keyword>
<keyword evidence="10" id="KW-0812">Transmembrane</keyword>
<feature type="transmembrane region" description="Helical" evidence="10">
    <location>
        <begin position="91"/>
        <end position="116"/>
    </location>
</feature>
<dbReference type="GO" id="GO:0000155">
    <property type="term" value="F:phosphorelay sensor kinase activity"/>
    <property type="evidence" value="ECO:0007669"/>
    <property type="project" value="InterPro"/>
</dbReference>
<dbReference type="PANTHER" id="PTHR24421:SF10">
    <property type="entry name" value="NITRATE_NITRITE SENSOR PROTEIN NARQ"/>
    <property type="match status" value="1"/>
</dbReference>
<dbReference type="PANTHER" id="PTHR24421">
    <property type="entry name" value="NITRATE/NITRITE SENSOR PROTEIN NARX-RELATED"/>
    <property type="match status" value="1"/>
</dbReference>
<feature type="transmembrane region" description="Helical" evidence="10">
    <location>
        <begin position="136"/>
        <end position="161"/>
    </location>
</feature>
<evidence type="ECO:0000313" key="13">
    <source>
        <dbReference type="Proteomes" id="UP000029692"/>
    </source>
</evidence>
<keyword evidence="13" id="KW-1185">Reference proteome</keyword>
<evidence type="ECO:0000256" key="7">
    <source>
        <dbReference type="ARBA" id="ARBA00022840"/>
    </source>
</evidence>
<evidence type="ECO:0000256" key="6">
    <source>
        <dbReference type="ARBA" id="ARBA00022777"/>
    </source>
</evidence>
<evidence type="ECO:0000256" key="8">
    <source>
        <dbReference type="ARBA" id="ARBA00023012"/>
    </source>
</evidence>
<accession>A0A098R2L0</accession>
<dbReference type="GO" id="GO:0016020">
    <property type="term" value="C:membrane"/>
    <property type="evidence" value="ECO:0007669"/>
    <property type="project" value="InterPro"/>
</dbReference>
<keyword evidence="10" id="KW-0472">Membrane</keyword>
<feature type="transmembrane region" description="Helical" evidence="10">
    <location>
        <begin position="39"/>
        <end position="60"/>
    </location>
</feature>
<keyword evidence="10" id="KW-1133">Transmembrane helix</keyword>
<evidence type="ECO:0000256" key="9">
    <source>
        <dbReference type="SAM" id="MobiDB-lite"/>
    </source>
</evidence>
<evidence type="ECO:0000256" key="10">
    <source>
        <dbReference type="SAM" id="Phobius"/>
    </source>
</evidence>
<dbReference type="AlphaFoldDB" id="A0A098R2L0"/>
<proteinExistence type="predicted"/>
<evidence type="ECO:0000313" key="12">
    <source>
        <dbReference type="EMBL" id="KGE73893.1"/>
    </source>
</evidence>
<keyword evidence="6" id="KW-0418">Kinase</keyword>
<dbReference type="GO" id="GO:0046983">
    <property type="term" value="F:protein dimerization activity"/>
    <property type="evidence" value="ECO:0007669"/>
    <property type="project" value="InterPro"/>
</dbReference>
<dbReference type="EC" id="2.7.13.3" evidence="2"/>
<dbReference type="Gene3D" id="1.20.5.1930">
    <property type="match status" value="1"/>
</dbReference>
<dbReference type="SUPFAM" id="SSF55874">
    <property type="entry name" value="ATPase domain of HSP90 chaperone/DNA topoisomerase II/histidine kinase"/>
    <property type="match status" value="1"/>
</dbReference>
<feature type="region of interest" description="Disordered" evidence="9">
    <location>
        <begin position="359"/>
        <end position="414"/>
    </location>
</feature>
<keyword evidence="7" id="KW-0067">ATP-binding</keyword>
<keyword evidence="4" id="KW-0808">Transferase</keyword>
<feature type="transmembrane region" description="Helical" evidence="10">
    <location>
        <begin position="66"/>
        <end position="84"/>
    </location>
</feature>
<dbReference type="InterPro" id="IPR050482">
    <property type="entry name" value="Sensor_HK_TwoCompSys"/>
</dbReference>
<dbReference type="Gene3D" id="3.30.565.10">
    <property type="entry name" value="Histidine kinase-like ATPase, C-terminal domain"/>
    <property type="match status" value="1"/>
</dbReference>
<dbReference type="RefSeq" id="WP_037544961.1">
    <property type="nucleotide sequence ID" value="NZ_JNUP01000003.1"/>
</dbReference>
<comment type="caution">
    <text evidence="12">The sequence shown here is derived from an EMBL/GenBank/DDBJ whole genome shotgun (WGS) entry which is preliminary data.</text>
</comment>
<name>A0A098R2L0_9SPIO</name>
<evidence type="ECO:0000259" key="11">
    <source>
        <dbReference type="Pfam" id="PF07730"/>
    </source>
</evidence>
<dbReference type="STRING" id="1480694.DC28_01450"/>
<keyword evidence="3" id="KW-0597">Phosphoprotein</keyword>
<evidence type="ECO:0000256" key="5">
    <source>
        <dbReference type="ARBA" id="ARBA00022741"/>
    </source>
</evidence>
<dbReference type="EMBL" id="JNUP01000003">
    <property type="protein sequence ID" value="KGE73893.1"/>
    <property type="molecule type" value="Genomic_DNA"/>
</dbReference>
<keyword evidence="8" id="KW-0902">Two-component regulatory system</keyword>
<dbReference type="GO" id="GO:0005524">
    <property type="term" value="F:ATP binding"/>
    <property type="evidence" value="ECO:0007669"/>
    <property type="project" value="UniProtKB-KW"/>
</dbReference>
<dbReference type="Pfam" id="PF07730">
    <property type="entry name" value="HisKA_3"/>
    <property type="match status" value="1"/>
</dbReference>
<feature type="domain" description="Signal transduction histidine kinase subgroup 3 dimerisation and phosphoacceptor" evidence="11">
    <location>
        <begin position="209"/>
        <end position="278"/>
    </location>
</feature>
<evidence type="ECO:0000256" key="2">
    <source>
        <dbReference type="ARBA" id="ARBA00012438"/>
    </source>
</evidence>
<reference evidence="12 13" key="1">
    <citation type="submission" date="2014-05" db="EMBL/GenBank/DDBJ databases">
        <title>De novo Genome Sequence of Spirocheata sp.</title>
        <authorList>
            <person name="Shivani Y."/>
            <person name="Subhash Y."/>
            <person name="Tushar L."/>
            <person name="Sasikala C."/>
            <person name="Ramana C.V."/>
        </authorList>
    </citation>
    <scope>NUCLEOTIDE SEQUENCE [LARGE SCALE GENOMIC DNA]</scope>
    <source>
        <strain evidence="12 13">JC230</strain>
    </source>
</reference>
<dbReference type="OrthoDB" id="199946at2"/>
<evidence type="ECO:0000256" key="4">
    <source>
        <dbReference type="ARBA" id="ARBA00022679"/>
    </source>
</evidence>
<comment type="catalytic activity">
    <reaction evidence="1">
        <text>ATP + protein L-histidine = ADP + protein N-phospho-L-histidine.</text>
        <dbReference type="EC" id="2.7.13.3"/>
    </reaction>
</comment>
<evidence type="ECO:0000256" key="3">
    <source>
        <dbReference type="ARBA" id="ARBA00022553"/>
    </source>
</evidence>
<dbReference type="InterPro" id="IPR011712">
    <property type="entry name" value="Sig_transdc_His_kin_sub3_dim/P"/>
</dbReference>
<evidence type="ECO:0000256" key="1">
    <source>
        <dbReference type="ARBA" id="ARBA00000085"/>
    </source>
</evidence>
<protein>
    <recommendedName>
        <fullName evidence="2">histidine kinase</fullName>
        <ecNumber evidence="2">2.7.13.3</ecNumber>
    </recommendedName>
</protein>
<dbReference type="InterPro" id="IPR036890">
    <property type="entry name" value="HATPase_C_sf"/>
</dbReference>
<sequence length="463" mass="51176">MSFSWGREAAGKNTHGYHRLVGGTMGPRRRPKPEEESNVLNQLLEYLLLFLLSFTWAGVWFQPETLVLPVVLVVVIQGFFLYLGDSHVLGILLLLIFAGLCMAVPLLVVFLPLVLYGSLETRKLPWALPSLAASAAAYPALGPQGLVLTGVVCTAALVLYLRSRELTRLGRRYYNLRDESKLLHARLESRQRQLLERQDAEIHLATLNERTRIARDIHDNVGHLLSRALLQVAALRTYNPAAPPDSPPEICRQTLDQLQDTLNQGMTSIRSSVHQLHAQAIDVKHHLEKLLGEVTHCSCEYSIDLYTEPDKDTAYAIIAMVKEALANLMKHSRARIFILRFREHPGFYQLVMENDGVEYGSPTPSNHGRISLPGLQHTPSRGARVPEGAGTSRGSRAQGGAETSRGAGESQDFLGTLLGRTGGLGLQNMHDRVEALGGRMQISRGMGFRIFITLPKPTKGANP</sequence>
<dbReference type="eggNOG" id="COG4585">
    <property type="taxonomic scope" value="Bacteria"/>
</dbReference>
<organism evidence="12 13">
    <name type="scientific">Spirochaeta lutea</name>
    <dbReference type="NCBI Taxonomy" id="1480694"/>
    <lineage>
        <taxon>Bacteria</taxon>
        <taxon>Pseudomonadati</taxon>
        <taxon>Spirochaetota</taxon>
        <taxon>Spirochaetia</taxon>
        <taxon>Spirochaetales</taxon>
        <taxon>Spirochaetaceae</taxon>
        <taxon>Spirochaeta</taxon>
    </lineage>
</organism>
<dbReference type="Proteomes" id="UP000029692">
    <property type="component" value="Unassembled WGS sequence"/>
</dbReference>